<dbReference type="InterPro" id="IPR004942">
    <property type="entry name" value="Roadblock/LAMTOR2_dom"/>
</dbReference>
<evidence type="ECO:0000259" key="1">
    <source>
        <dbReference type="SMART" id="SM00960"/>
    </source>
</evidence>
<dbReference type="AlphaFoldDB" id="A0A8J7KUM0"/>
<dbReference type="Pfam" id="PF03259">
    <property type="entry name" value="Robl_LC7"/>
    <property type="match status" value="1"/>
</dbReference>
<dbReference type="PANTHER" id="PTHR36222:SF1">
    <property type="entry name" value="SERINE PROTEASE INHIBITOR RV3364C"/>
    <property type="match status" value="1"/>
</dbReference>
<dbReference type="Proteomes" id="UP000622552">
    <property type="component" value="Unassembled WGS sequence"/>
</dbReference>
<accession>A0A8J7KUM0</accession>
<feature type="domain" description="Roadblock/LAMTOR2" evidence="1">
    <location>
        <begin position="11"/>
        <end position="101"/>
    </location>
</feature>
<dbReference type="SUPFAM" id="SSF103196">
    <property type="entry name" value="Roadblock/LC7 domain"/>
    <property type="match status" value="1"/>
</dbReference>
<organism evidence="2 3">
    <name type="scientific">Longispora fulva</name>
    <dbReference type="NCBI Taxonomy" id="619741"/>
    <lineage>
        <taxon>Bacteria</taxon>
        <taxon>Bacillati</taxon>
        <taxon>Actinomycetota</taxon>
        <taxon>Actinomycetes</taxon>
        <taxon>Micromonosporales</taxon>
        <taxon>Micromonosporaceae</taxon>
        <taxon>Longispora</taxon>
    </lineage>
</organism>
<dbReference type="PANTHER" id="PTHR36222">
    <property type="entry name" value="SERINE PROTEASE INHIBITOR RV3364C"/>
    <property type="match status" value="1"/>
</dbReference>
<dbReference type="EMBL" id="JADOUF010000001">
    <property type="protein sequence ID" value="MBG6134162.1"/>
    <property type="molecule type" value="Genomic_DNA"/>
</dbReference>
<dbReference type="RefSeq" id="WP_197001428.1">
    <property type="nucleotide sequence ID" value="NZ_BONS01000026.1"/>
</dbReference>
<name>A0A8J7KUM0_9ACTN</name>
<dbReference type="InterPro" id="IPR053141">
    <property type="entry name" value="Mycobact_SerProt_Inhib_Rv3364c"/>
</dbReference>
<sequence>MTAANSTTDLGWLLADLADRVPGVAHATAVSADGLLIAASEQLPDGRAGQLSAIIAGLVSLTYGATRVIEWGDVVQSVIEMDKGFMFLMAIGDGSTLGVLAAHGCDVGQVAFEMARLTARAGGKLDPSPRSAP</sequence>
<keyword evidence="3" id="KW-1185">Reference proteome</keyword>
<gene>
    <name evidence="2" type="ORF">IW245_000356</name>
</gene>
<protein>
    <submittedName>
        <fullName evidence="2">Putative regulator of Ras-like GTPase activity (Roadblock/LC7/MglB family)</fullName>
    </submittedName>
</protein>
<reference evidence="2" key="1">
    <citation type="submission" date="2020-11" db="EMBL/GenBank/DDBJ databases">
        <title>Sequencing the genomes of 1000 actinobacteria strains.</title>
        <authorList>
            <person name="Klenk H.-P."/>
        </authorList>
    </citation>
    <scope>NUCLEOTIDE SEQUENCE</scope>
    <source>
        <strain evidence="2">DSM 45356</strain>
    </source>
</reference>
<dbReference type="SMART" id="SM00960">
    <property type="entry name" value="Robl_LC7"/>
    <property type="match status" value="1"/>
</dbReference>
<comment type="caution">
    <text evidence="2">The sequence shown here is derived from an EMBL/GenBank/DDBJ whole genome shotgun (WGS) entry which is preliminary data.</text>
</comment>
<evidence type="ECO:0000313" key="2">
    <source>
        <dbReference type="EMBL" id="MBG6134162.1"/>
    </source>
</evidence>
<dbReference type="Gene3D" id="3.30.450.30">
    <property type="entry name" value="Dynein light chain 2a, cytoplasmic"/>
    <property type="match status" value="1"/>
</dbReference>
<proteinExistence type="predicted"/>
<evidence type="ECO:0000313" key="3">
    <source>
        <dbReference type="Proteomes" id="UP000622552"/>
    </source>
</evidence>